<dbReference type="RefSeq" id="WP_193534649.1">
    <property type="nucleotide sequence ID" value="NZ_JADCLJ010000007.1"/>
</dbReference>
<evidence type="ECO:0000313" key="3">
    <source>
        <dbReference type="EMBL" id="MBE4907175.1"/>
    </source>
</evidence>
<evidence type="ECO:0000256" key="2">
    <source>
        <dbReference type="SAM" id="SignalP"/>
    </source>
</evidence>
<dbReference type="EMBL" id="JADCLJ010000007">
    <property type="protein sequence ID" value="MBE4907175.1"/>
    <property type="molecule type" value="Genomic_DNA"/>
</dbReference>
<feature type="compositionally biased region" description="Basic and acidic residues" evidence="1">
    <location>
        <begin position="188"/>
        <end position="211"/>
    </location>
</feature>
<feature type="region of interest" description="Disordered" evidence="1">
    <location>
        <begin position="153"/>
        <end position="225"/>
    </location>
</feature>
<keyword evidence="2" id="KW-0732">Signal</keyword>
<comment type="caution">
    <text evidence="3">The sequence shown here is derived from an EMBL/GenBank/DDBJ whole genome shotgun (WGS) entry which is preliminary data.</text>
</comment>
<evidence type="ECO:0000313" key="4">
    <source>
        <dbReference type="Proteomes" id="UP001516662"/>
    </source>
</evidence>
<sequence length="225" mass="24883">MKRLLIASVCALGATGFLHQTYSFSTATINNSTAYSVVDEENALISIKAADYNFEAENNGSKPVEPTLTIKNNSSKSISLGNLNYMSDNLLFTWKLHNIVIPAGEAETVSLLVVNTEPSVKLEDSLYTLPLPFEWDGGEAIINTQIFIKAKSKVEKSNKEQDKKNSGDPKEENSSNGEEESIGQNALDENKKTKHEFKSGIDFLKKDKEENNSGFTNSKDIHKEE</sequence>
<reference evidence="3 4" key="1">
    <citation type="submission" date="2020-10" db="EMBL/GenBank/DDBJ databases">
        <title>Bacillus sp. HD4P25, an endophyte from a halophyte.</title>
        <authorList>
            <person name="Sun J.-Q."/>
        </authorList>
    </citation>
    <scope>NUCLEOTIDE SEQUENCE [LARGE SCALE GENOMIC DNA]</scope>
    <source>
        <strain evidence="3 4">YIM 93174</strain>
    </source>
</reference>
<feature type="compositionally biased region" description="Basic and acidic residues" evidence="1">
    <location>
        <begin position="153"/>
        <end position="173"/>
    </location>
</feature>
<keyword evidence="4" id="KW-1185">Reference proteome</keyword>
<accession>A0ABR9QFA6</accession>
<organism evidence="3 4">
    <name type="scientific">Litchfieldia luteola</name>
    <dbReference type="NCBI Taxonomy" id="682179"/>
    <lineage>
        <taxon>Bacteria</taxon>
        <taxon>Bacillati</taxon>
        <taxon>Bacillota</taxon>
        <taxon>Bacilli</taxon>
        <taxon>Bacillales</taxon>
        <taxon>Bacillaceae</taxon>
        <taxon>Litchfieldia</taxon>
    </lineage>
</organism>
<gene>
    <name evidence="3" type="ORF">IMZ08_03765</name>
</gene>
<dbReference type="Proteomes" id="UP001516662">
    <property type="component" value="Unassembled WGS sequence"/>
</dbReference>
<evidence type="ECO:0000256" key="1">
    <source>
        <dbReference type="SAM" id="MobiDB-lite"/>
    </source>
</evidence>
<feature type="chain" id="PRO_5045951424" evidence="2">
    <location>
        <begin position="20"/>
        <end position="225"/>
    </location>
</feature>
<feature type="signal peptide" evidence="2">
    <location>
        <begin position="1"/>
        <end position="19"/>
    </location>
</feature>
<name>A0ABR9QFA6_9BACI</name>
<proteinExistence type="predicted"/>
<protein>
    <submittedName>
        <fullName evidence="3">Uncharacterized protein</fullName>
    </submittedName>
</protein>